<dbReference type="RefSeq" id="WP_013282882.1">
    <property type="nucleotide sequence ID" value="NC_014389.1"/>
</dbReference>
<sequence length="261" mass="29176">MKIHIAAILITSSILCAACGKKEDNWLDENGAGWQVWQPEDTDASVDISKMPAGEETQGYDKQESSELETGLPDEAEEVSDNKETSEEEYRSERIDVEKYYEENGTIISRIDAGTSQGVQTETEVIAELSARGLEMVELTSEYSISGKYHSPEYISNSDIKHPAYQGYYSMSEDSFWTISMINGQITAYPVLYNMQSTKDAPLMIAESKQIMGYDSATNSFYETIPDATTLIVLTVDRIDADTLNALTIDVIDNLYEEQNK</sequence>
<accession>E0S4A1</accession>
<keyword evidence="2" id="KW-0732">Signal</keyword>
<keyword evidence="3" id="KW-0614">Plasmid</keyword>
<dbReference type="KEGG" id="bpb:bpr_II296"/>
<dbReference type="AlphaFoldDB" id="E0S4A1"/>
<evidence type="ECO:0008006" key="5">
    <source>
        <dbReference type="Google" id="ProtNLM"/>
    </source>
</evidence>
<reference evidence="3 4" key="1">
    <citation type="journal article" date="2010" name="PLoS ONE">
        <title>The glycobiome of the rumen bacterium Butyrivibrio proteoclasticus B316(T) highlights adaptation to a polysaccharide-rich environment.</title>
        <authorList>
            <person name="Kelly W.J."/>
            <person name="Leahy S.C."/>
            <person name="Altermann E."/>
            <person name="Yeoman C.J."/>
            <person name="Dunne J.C."/>
            <person name="Kong Z."/>
            <person name="Pacheco D.M."/>
            <person name="Li D."/>
            <person name="Noel S.J."/>
            <person name="Moon C.D."/>
            <person name="Cookson A.L."/>
            <person name="Attwood G.T."/>
        </authorList>
    </citation>
    <scope>NUCLEOTIDE SEQUENCE [LARGE SCALE GENOMIC DNA]</scope>
    <source>
        <strain evidence="4">ATCC 51982 / DSM 14932 / B316</strain>
        <plasmid evidence="4">Plasmid pCY360</plasmid>
    </source>
</reference>
<dbReference type="Proteomes" id="UP000001299">
    <property type="component" value="Plasmid pCY360"/>
</dbReference>
<name>E0S4A1_BUTPB</name>
<evidence type="ECO:0000256" key="1">
    <source>
        <dbReference type="SAM" id="MobiDB-lite"/>
    </source>
</evidence>
<proteinExistence type="predicted"/>
<evidence type="ECO:0000313" key="4">
    <source>
        <dbReference type="Proteomes" id="UP000001299"/>
    </source>
</evidence>
<evidence type="ECO:0000256" key="2">
    <source>
        <dbReference type="SAM" id="SignalP"/>
    </source>
</evidence>
<gene>
    <name evidence="3" type="ordered locus">bpr_II296</name>
</gene>
<feature type="compositionally biased region" description="Basic and acidic residues" evidence="1">
    <location>
        <begin position="80"/>
        <end position="93"/>
    </location>
</feature>
<feature type="chain" id="PRO_5039646314" description="Lipoprotein" evidence="2">
    <location>
        <begin position="18"/>
        <end position="261"/>
    </location>
</feature>
<dbReference type="EMBL" id="CP001812">
    <property type="protein sequence ID" value="ADL36233.1"/>
    <property type="molecule type" value="Genomic_DNA"/>
</dbReference>
<organism evidence="3 4">
    <name type="scientific">Butyrivibrio proteoclasticus (strain ATCC 51982 / DSM 14932 / B316)</name>
    <name type="common">Clostridium proteoclasticum</name>
    <dbReference type="NCBI Taxonomy" id="515622"/>
    <lineage>
        <taxon>Bacteria</taxon>
        <taxon>Bacillati</taxon>
        <taxon>Bacillota</taxon>
        <taxon>Clostridia</taxon>
        <taxon>Lachnospirales</taxon>
        <taxon>Lachnospiraceae</taxon>
        <taxon>Butyrivibrio</taxon>
    </lineage>
</organism>
<geneLocation type="plasmid" evidence="3 4">
    <name>pCY360</name>
</geneLocation>
<keyword evidence="4" id="KW-1185">Reference proteome</keyword>
<evidence type="ECO:0000313" key="3">
    <source>
        <dbReference type="EMBL" id="ADL36233.1"/>
    </source>
</evidence>
<protein>
    <recommendedName>
        <fullName evidence="5">Lipoprotein</fullName>
    </recommendedName>
</protein>
<dbReference type="HOGENOM" id="CLU_1064284_0_0_9"/>
<feature type="signal peptide" evidence="2">
    <location>
        <begin position="1"/>
        <end position="17"/>
    </location>
</feature>
<feature type="region of interest" description="Disordered" evidence="1">
    <location>
        <begin position="51"/>
        <end position="93"/>
    </location>
</feature>